<reference evidence="1" key="1">
    <citation type="submission" date="2022-11" db="EMBL/GenBank/DDBJ databases">
        <title>beta-Carotene-producing bacterium, Jeongeuplla avenae sp. nov., alleviates the salt stress of Arabidopsis seedlings.</title>
        <authorList>
            <person name="Jiang L."/>
            <person name="Lee J."/>
        </authorList>
    </citation>
    <scope>NUCLEOTIDE SEQUENCE</scope>
    <source>
        <strain evidence="1">DY_R2A_6</strain>
    </source>
</reference>
<protein>
    <submittedName>
        <fullName evidence="1">SurA N-terminal domain-containing protein</fullName>
    </submittedName>
</protein>
<proteinExistence type="predicted"/>
<sequence>MTTAKRLLTGAACFIALAAAFPGPSIIGATPALAASEVRVVVNREAITSYQINQRAAFLRLRRESGNLQQKATDELVEEAIKNQEVRRRGIKIPDEAVDAAFNNFATQNKLTVQQLGQVLAQAGFSSDAFKDYIRAQMGWGQAVQARLRSKQRMSEQDVVQRMLAEGGNKPTTTEYVLQQVILVVPKGERGSIARRVTEANNLRSRFQTCQGTFQLASALRDVTVRDLGRIAAPELPMLWKADIQRLQPGRTTPAKETERGVEFIAVCDARTVSDDVAAGMVFQEQDMAKLGKQAEPDADFLAELKAKAQISRR</sequence>
<accession>A0ACD4NTR4</accession>
<gene>
    <name evidence="1" type="ORF">OXU80_09605</name>
</gene>
<organism evidence="1 2">
    <name type="scientific">Antarcticirhabdus aurantiaca</name>
    <dbReference type="NCBI Taxonomy" id="2606717"/>
    <lineage>
        <taxon>Bacteria</taxon>
        <taxon>Pseudomonadati</taxon>
        <taxon>Pseudomonadota</taxon>
        <taxon>Alphaproteobacteria</taxon>
        <taxon>Hyphomicrobiales</taxon>
        <taxon>Aurantimonadaceae</taxon>
        <taxon>Antarcticirhabdus</taxon>
    </lineage>
</organism>
<dbReference type="EMBL" id="CP113520">
    <property type="protein sequence ID" value="WAJ30430.1"/>
    <property type="molecule type" value="Genomic_DNA"/>
</dbReference>
<evidence type="ECO:0000313" key="2">
    <source>
        <dbReference type="Proteomes" id="UP001163223"/>
    </source>
</evidence>
<dbReference type="Proteomes" id="UP001163223">
    <property type="component" value="Chromosome"/>
</dbReference>
<name>A0ACD4NTR4_9HYPH</name>
<keyword evidence="2" id="KW-1185">Reference proteome</keyword>
<evidence type="ECO:0000313" key="1">
    <source>
        <dbReference type="EMBL" id="WAJ30430.1"/>
    </source>
</evidence>